<evidence type="ECO:0000313" key="1">
    <source>
        <dbReference type="EMBL" id="SHG92374.1"/>
    </source>
</evidence>
<protein>
    <submittedName>
        <fullName evidence="1">Uncharacterized protein</fullName>
    </submittedName>
</protein>
<reference evidence="1 2" key="1">
    <citation type="submission" date="2016-11" db="EMBL/GenBank/DDBJ databases">
        <authorList>
            <person name="Jaros S."/>
            <person name="Januszkiewicz K."/>
            <person name="Wedrychowicz H."/>
        </authorList>
    </citation>
    <scope>NUCLEOTIDE SEQUENCE [LARGE SCALE GENOMIC DNA]</scope>
    <source>
        <strain evidence="1 2">GAS138</strain>
    </source>
</reference>
<dbReference type="EMBL" id="LT670817">
    <property type="protein sequence ID" value="SHG92374.1"/>
    <property type="molecule type" value="Genomic_DNA"/>
</dbReference>
<name>A0A1M5NRY7_9BRAD</name>
<dbReference type="OrthoDB" id="5465473at2"/>
<gene>
    <name evidence="1" type="ORF">SAMN05443248_3097</name>
</gene>
<evidence type="ECO:0000313" key="2">
    <source>
        <dbReference type="Proteomes" id="UP000189796"/>
    </source>
</evidence>
<proteinExistence type="predicted"/>
<dbReference type="Proteomes" id="UP000189796">
    <property type="component" value="Chromosome I"/>
</dbReference>
<sequence length="577" mass="59349">MDRQTIYAGQIPLETDQLKQSQNAMVGLAKLASAVLGSTTIVNAFTVTPTVPASLNVIVTPGEIYQLENLEASAWSSLSPDTHTILKQGVILDPVTLGITPPTTVGYSQVFLIEVQYQDLDTGSTVLPYFNANVPTVPFSGPGNAGSAQNTVRKGVASVQIKAGLAAPSGTQTAPTADAGWTGIYLVTVANGATTITSGNITPVSGAPFIPVTLPQVPAGVQSGQWLYGTDTGGVNAMVANVTPVPTTLTPGMTVHIRAANSNTGATTFNLNGLGASAVHRANGAALSAGDINAGMVVELIWDGSSWQIANYFGFTSSTVNNNTYTLSIPYAADSSGVANSIVVAPNPALTALTAGNELMVKLANTNTGATTITVNSLAAVSVVNPNGSALTAGQIVAGEMLWLLYDGTHFQVCNPSVATVNVYNLTNAPFADVSTFYGSGSVEAPYATHTFAPFTSATIGSQGNVAFSSGEIVIETAGRYLFAYSTDVYSVSGSDPYAALSSGWILWNGAVQSPSGNGLQIVNDSGPYIKEDYGGGCWIQSLSAGDTIAFAVYQVNGSSLTYDVGYGFNVTVTRVH</sequence>
<organism evidence="1 2">
    <name type="scientific">Bradyrhizobium erythrophlei</name>
    <dbReference type="NCBI Taxonomy" id="1437360"/>
    <lineage>
        <taxon>Bacteria</taxon>
        <taxon>Pseudomonadati</taxon>
        <taxon>Pseudomonadota</taxon>
        <taxon>Alphaproteobacteria</taxon>
        <taxon>Hyphomicrobiales</taxon>
        <taxon>Nitrobacteraceae</taxon>
        <taxon>Bradyrhizobium</taxon>
    </lineage>
</organism>
<dbReference type="AlphaFoldDB" id="A0A1M5NRY7"/>
<dbReference type="RefSeq" id="WP_079602044.1">
    <property type="nucleotide sequence ID" value="NZ_LT670817.1"/>
</dbReference>
<accession>A0A1M5NRY7</accession>